<sequence>MRSTTTPRTTALRRRQLLTLAAAGVLAAPGIGRAQSSDRPVRFVLPVSAGSGVDTIVRACAPALALQLRHPVVVENQPGAGGITGTATLVKAAPDGFTLSVVSNNHVIFPSVYKSLPFDPIADITPITVLGSTPLAVVVNPHKLPVKTVPELIALLKANPGKYNYGSAGNGTILHLAAAMFLEEAGVTAQHVPYKGTGPLVADLLGGQVDMGVIAVPAIQAHLQSRGLVAVGVGTAARSPVLPDLPTVAEQGLPGYVVEGWFGVIGPARLPAANVQQIHQAFVAAMATPEVRDAMLKQGNAINPTGPEAAAAFFRAEKEKYARIVKAAGVQAT</sequence>
<dbReference type="InterPro" id="IPR005064">
    <property type="entry name" value="BUG"/>
</dbReference>
<reference evidence="2 3" key="1">
    <citation type="submission" date="2018-07" db="EMBL/GenBank/DDBJ databases">
        <title>Genomic Encyclopedia of Type Strains, Phase IV (KMG-IV): sequencing the most valuable type-strain genomes for metagenomic binning, comparative biology and taxonomic classification.</title>
        <authorList>
            <person name="Goeker M."/>
        </authorList>
    </citation>
    <scope>NUCLEOTIDE SEQUENCE [LARGE SCALE GENOMIC DNA]</scope>
    <source>
        <strain evidence="2 3">DSM 21634</strain>
    </source>
</reference>
<comment type="caution">
    <text evidence="2">The sequence shown here is derived from an EMBL/GenBank/DDBJ whole genome shotgun (WGS) entry which is preliminary data.</text>
</comment>
<gene>
    <name evidence="2" type="ORF">DES41_109211</name>
</gene>
<evidence type="ECO:0000256" key="1">
    <source>
        <dbReference type="ARBA" id="ARBA00006987"/>
    </source>
</evidence>
<dbReference type="EMBL" id="QPJK01000009">
    <property type="protein sequence ID" value="RCW67488.1"/>
    <property type="molecule type" value="Genomic_DNA"/>
</dbReference>
<dbReference type="OrthoDB" id="8678477at2"/>
<keyword evidence="3" id="KW-1185">Reference proteome</keyword>
<dbReference type="RefSeq" id="WP_114470991.1">
    <property type="nucleotide sequence ID" value="NZ_QPJK01000009.1"/>
</dbReference>
<dbReference type="Proteomes" id="UP000252884">
    <property type="component" value="Unassembled WGS sequence"/>
</dbReference>
<dbReference type="PANTHER" id="PTHR42928:SF5">
    <property type="entry name" value="BLR1237 PROTEIN"/>
    <property type="match status" value="1"/>
</dbReference>
<protein>
    <submittedName>
        <fullName evidence="2">Tripartite-type tricarboxylate transporter receptor subunit TctC</fullName>
    </submittedName>
</protein>
<dbReference type="Gene3D" id="3.40.190.10">
    <property type="entry name" value="Periplasmic binding protein-like II"/>
    <property type="match status" value="1"/>
</dbReference>
<dbReference type="AlphaFoldDB" id="A0A368XKB9"/>
<accession>A0A368XKB9</accession>
<dbReference type="InterPro" id="IPR042100">
    <property type="entry name" value="Bug_dom1"/>
</dbReference>
<dbReference type="PANTHER" id="PTHR42928">
    <property type="entry name" value="TRICARBOXYLATE-BINDING PROTEIN"/>
    <property type="match status" value="1"/>
</dbReference>
<keyword evidence="2" id="KW-0675">Receptor</keyword>
<organism evidence="2 3">
    <name type="scientific">Pseudorhodoferax soli</name>
    <dbReference type="NCBI Taxonomy" id="545864"/>
    <lineage>
        <taxon>Bacteria</taxon>
        <taxon>Pseudomonadati</taxon>
        <taxon>Pseudomonadota</taxon>
        <taxon>Betaproteobacteria</taxon>
        <taxon>Burkholderiales</taxon>
        <taxon>Comamonadaceae</taxon>
    </lineage>
</organism>
<dbReference type="Pfam" id="PF03401">
    <property type="entry name" value="TctC"/>
    <property type="match status" value="1"/>
</dbReference>
<dbReference type="PROSITE" id="PS51318">
    <property type="entry name" value="TAT"/>
    <property type="match status" value="1"/>
</dbReference>
<name>A0A368XKB9_9BURK</name>
<dbReference type="SUPFAM" id="SSF53850">
    <property type="entry name" value="Periplasmic binding protein-like II"/>
    <property type="match status" value="1"/>
</dbReference>
<proteinExistence type="inferred from homology"/>
<dbReference type="PIRSF" id="PIRSF017082">
    <property type="entry name" value="YflP"/>
    <property type="match status" value="1"/>
</dbReference>
<dbReference type="InterPro" id="IPR006311">
    <property type="entry name" value="TAT_signal"/>
</dbReference>
<dbReference type="Gene3D" id="3.40.190.150">
    <property type="entry name" value="Bordetella uptake gene, domain 1"/>
    <property type="match status" value="1"/>
</dbReference>
<evidence type="ECO:0000313" key="3">
    <source>
        <dbReference type="Proteomes" id="UP000252884"/>
    </source>
</evidence>
<comment type="similarity">
    <text evidence="1">Belongs to the UPF0065 (bug) family.</text>
</comment>
<evidence type="ECO:0000313" key="2">
    <source>
        <dbReference type="EMBL" id="RCW67488.1"/>
    </source>
</evidence>